<dbReference type="GeneID" id="93356867"/>
<dbReference type="EMBL" id="JACHYA010000002">
    <property type="protein sequence ID" value="MBB3171019.1"/>
    <property type="molecule type" value="Genomic_DNA"/>
</dbReference>
<organism evidence="1 2">
    <name type="scientific">Parvibacter caecicola</name>
    <dbReference type="NCBI Taxonomy" id="747645"/>
    <lineage>
        <taxon>Bacteria</taxon>
        <taxon>Bacillati</taxon>
        <taxon>Actinomycetota</taxon>
        <taxon>Coriobacteriia</taxon>
        <taxon>Coriobacteriales</taxon>
        <taxon>Coriobacteriaceae</taxon>
        <taxon>Parvibacter</taxon>
    </lineage>
</organism>
<sequence>MECFNGNSSYSIFENLKARLKEDISELKAEELDSTDRDAWVDYWENEYYCPPVELYPDNAELGLTQQSVQQYNSWHHAAWDEPEYFEVEGARATCKVPYSGTPWFFKMQPSTFTLSGHYAEKVTDPGSDGFGYITFALETPLGSATPEGIRKFFSDQIEDFSEQIECCNKDAESYNNSLRQIIEAALDKRIEQLDKFASLRRGLNLPLNRVKDAPLAMPLHLQKKTLKVSRPEKIPSAEQSYSIDDATYKHITDVIESSGAMMERAPEAYNGMEEEHLRDVLLSALNTHYQDQVNGEAFRRHGKTDIQIPVNNHAAYIAECKLWKGPKAFKDALAQLFSYTTWRDTKVSVIVFNKKNKNYEKVLDAIDEVLEGESITCDRHKHSQWLCKIQNEEDERIMHVTVQVFDLSL</sequence>
<dbReference type="RefSeq" id="WP_123185553.1">
    <property type="nucleotide sequence ID" value="NZ_CANPEU010000015.1"/>
</dbReference>
<dbReference type="Proteomes" id="UP000530850">
    <property type="component" value="Unassembled WGS sequence"/>
</dbReference>
<comment type="caution">
    <text evidence="1">The sequence shown here is derived from an EMBL/GenBank/DDBJ whole genome shotgun (WGS) entry which is preliminary data.</text>
</comment>
<proteinExistence type="predicted"/>
<evidence type="ECO:0000313" key="2">
    <source>
        <dbReference type="Proteomes" id="UP000530850"/>
    </source>
</evidence>
<name>A0A7W5D180_9ACTN</name>
<evidence type="ECO:0000313" key="1">
    <source>
        <dbReference type="EMBL" id="MBB3171019.1"/>
    </source>
</evidence>
<dbReference type="AlphaFoldDB" id="A0A7W5D180"/>
<gene>
    <name evidence="1" type="ORF">FHR31_000831</name>
</gene>
<accession>A0A7W5D180</accession>
<protein>
    <submittedName>
        <fullName evidence="1">Uncharacterized protein</fullName>
    </submittedName>
</protein>
<reference evidence="1 2" key="1">
    <citation type="submission" date="2020-08" db="EMBL/GenBank/DDBJ databases">
        <title>Sequencing the genomes of 1000 actinobacteria strains.</title>
        <authorList>
            <person name="Klenk H.-P."/>
        </authorList>
    </citation>
    <scope>NUCLEOTIDE SEQUENCE [LARGE SCALE GENOMIC DNA]</scope>
    <source>
        <strain evidence="1 2">DSM 22242</strain>
    </source>
</reference>